<feature type="domain" description="Transposase MuDR plant" evidence="2">
    <location>
        <begin position="7"/>
        <end position="58"/>
    </location>
</feature>
<dbReference type="AlphaFoldDB" id="A0A835HDR8"/>
<feature type="region of interest" description="Disordered" evidence="1">
    <location>
        <begin position="151"/>
        <end position="199"/>
    </location>
</feature>
<dbReference type="EMBL" id="JADFTS010000007">
    <property type="protein sequence ID" value="KAF9597321.1"/>
    <property type="molecule type" value="Genomic_DNA"/>
</dbReference>
<dbReference type="PANTHER" id="PTHR31973">
    <property type="entry name" value="POLYPROTEIN, PUTATIVE-RELATED"/>
    <property type="match status" value="1"/>
</dbReference>
<dbReference type="Gene3D" id="3.40.50.720">
    <property type="entry name" value="NAD(P)-binding Rossmann-like Domain"/>
    <property type="match status" value="1"/>
</dbReference>
<evidence type="ECO:0000313" key="4">
    <source>
        <dbReference type="Proteomes" id="UP000631114"/>
    </source>
</evidence>
<dbReference type="PANTHER" id="PTHR31973:SF189">
    <property type="entry name" value="TRANSPOSASE, MUDR, PLANT, MULE TRANSPOSASE DOMAIN PROTEIN-RELATED"/>
    <property type="match status" value="1"/>
</dbReference>
<evidence type="ECO:0000313" key="3">
    <source>
        <dbReference type="EMBL" id="KAF9597321.1"/>
    </source>
</evidence>
<proteinExistence type="predicted"/>
<dbReference type="OrthoDB" id="2735536at2759"/>
<evidence type="ECO:0000256" key="1">
    <source>
        <dbReference type="SAM" id="MobiDB-lite"/>
    </source>
</evidence>
<dbReference type="InterPro" id="IPR004332">
    <property type="entry name" value="Transposase_MuDR"/>
</dbReference>
<keyword evidence="4" id="KW-1185">Reference proteome</keyword>
<protein>
    <recommendedName>
        <fullName evidence="2">Transposase MuDR plant domain-containing protein</fullName>
    </recommendedName>
</protein>
<name>A0A835HDR8_9MAGN</name>
<dbReference type="Pfam" id="PF03108">
    <property type="entry name" value="DBD_Tnp_Mut"/>
    <property type="match status" value="1"/>
</dbReference>
<sequence length="412" mass="44938">MFAIEPVLGMRFISKDEFKDCLRDYGVANGYPIKFIKNESNRVTAICGEGCEWRCHANPMQVECSWQIKSLNDLHECNRDFNAKFCNARWLSKKYKTQILANPRWKLENFVASVLHTYVINVSVNQCSRAKKFALGERDSVMIDHYAKAPSTAAPSTASPSAPTSTTTPSTTAPSNAPPSTAAAPPSKTKPKSKSKNYTVPIMTEPSNLVVASQSASSTPIGKQPKGKAVVLATSPTKNTRSSAAPTGTAPTETQALVAPGALKGKVVILTTCPAKNTRKATSTPAVILDSSPSKNTRSKKTLGIKPQGIVSILTFTLMECNGTRDVVNAHILAFEVPSAHGRYCVVDRVAHYSEIVKIFYPYIQLPEKCVDDNPFAPTYNVSEEKTERFTPLEVSLKDIIESSKEKKLISF</sequence>
<evidence type="ECO:0000259" key="2">
    <source>
        <dbReference type="Pfam" id="PF03108"/>
    </source>
</evidence>
<reference evidence="3 4" key="1">
    <citation type="submission" date="2020-10" db="EMBL/GenBank/DDBJ databases">
        <title>The Coptis chinensis genome and diversification of protoberbering-type alkaloids.</title>
        <authorList>
            <person name="Wang B."/>
            <person name="Shu S."/>
            <person name="Song C."/>
            <person name="Liu Y."/>
        </authorList>
    </citation>
    <scope>NUCLEOTIDE SEQUENCE [LARGE SCALE GENOMIC DNA]</scope>
    <source>
        <strain evidence="3">HL-2020</strain>
        <tissue evidence="3">Leaf</tissue>
    </source>
</reference>
<feature type="compositionally biased region" description="Low complexity" evidence="1">
    <location>
        <begin position="151"/>
        <end position="187"/>
    </location>
</feature>
<comment type="caution">
    <text evidence="3">The sequence shown here is derived from an EMBL/GenBank/DDBJ whole genome shotgun (WGS) entry which is preliminary data.</text>
</comment>
<accession>A0A835HDR8</accession>
<gene>
    <name evidence="3" type="ORF">IFM89_017224</name>
</gene>
<dbReference type="Proteomes" id="UP000631114">
    <property type="component" value="Unassembled WGS sequence"/>
</dbReference>
<organism evidence="3 4">
    <name type="scientific">Coptis chinensis</name>
    <dbReference type="NCBI Taxonomy" id="261450"/>
    <lineage>
        <taxon>Eukaryota</taxon>
        <taxon>Viridiplantae</taxon>
        <taxon>Streptophyta</taxon>
        <taxon>Embryophyta</taxon>
        <taxon>Tracheophyta</taxon>
        <taxon>Spermatophyta</taxon>
        <taxon>Magnoliopsida</taxon>
        <taxon>Ranunculales</taxon>
        <taxon>Ranunculaceae</taxon>
        <taxon>Coptidoideae</taxon>
        <taxon>Coptis</taxon>
    </lineage>
</organism>